<dbReference type="Proteomes" id="UP000574390">
    <property type="component" value="Unassembled WGS sequence"/>
</dbReference>
<dbReference type="PRINTS" id="PR00348">
    <property type="entry name" value="UBIQUITIN"/>
</dbReference>
<feature type="domain" description="Ubiquitin-like" evidence="1">
    <location>
        <begin position="156"/>
        <end position="238"/>
    </location>
</feature>
<dbReference type="InterPro" id="IPR019956">
    <property type="entry name" value="Ubiquitin_dom"/>
</dbReference>
<dbReference type="InterPro" id="IPR000626">
    <property type="entry name" value="Ubiquitin-like_dom"/>
</dbReference>
<comment type="caution">
    <text evidence="2">The sequence shown here is derived from an EMBL/GenBank/DDBJ whole genome shotgun (WGS) entry which is preliminary data.</text>
</comment>
<dbReference type="AlphaFoldDB" id="A0A7J6R5J0"/>
<dbReference type="PROSITE" id="PS50053">
    <property type="entry name" value="UBIQUITIN_2"/>
    <property type="match status" value="4"/>
</dbReference>
<reference evidence="2 3" key="1">
    <citation type="submission" date="2020-04" db="EMBL/GenBank/DDBJ databases">
        <title>Perkinsus olseni comparative genomics.</title>
        <authorList>
            <person name="Bogema D.R."/>
        </authorList>
    </citation>
    <scope>NUCLEOTIDE SEQUENCE [LARGE SCALE GENOMIC DNA]</scope>
    <source>
        <strain evidence="2">ATCC PRA-205</strain>
    </source>
</reference>
<organism evidence="2 3">
    <name type="scientific">Perkinsus olseni</name>
    <name type="common">Perkinsus atlanticus</name>
    <dbReference type="NCBI Taxonomy" id="32597"/>
    <lineage>
        <taxon>Eukaryota</taxon>
        <taxon>Sar</taxon>
        <taxon>Alveolata</taxon>
        <taxon>Perkinsozoa</taxon>
        <taxon>Perkinsea</taxon>
        <taxon>Perkinsida</taxon>
        <taxon>Perkinsidae</taxon>
        <taxon>Perkinsus</taxon>
    </lineage>
</organism>
<dbReference type="SUPFAM" id="SSF54236">
    <property type="entry name" value="Ubiquitin-like"/>
    <property type="match status" value="5"/>
</dbReference>
<dbReference type="InterPro" id="IPR050158">
    <property type="entry name" value="Ubiquitin_ubiquitin-like"/>
</dbReference>
<accession>A0A7J6R5J0</accession>
<proteinExistence type="predicted"/>
<dbReference type="EMBL" id="JABANM010024675">
    <property type="protein sequence ID" value="KAF4715843.1"/>
    <property type="molecule type" value="Genomic_DNA"/>
</dbReference>
<dbReference type="Gene3D" id="3.10.20.90">
    <property type="entry name" value="Phosphatidylinositol 3-kinase Catalytic Subunit, Chain A, domain 1"/>
    <property type="match status" value="5"/>
</dbReference>
<feature type="domain" description="Ubiquitin-like" evidence="1">
    <location>
        <begin position="390"/>
        <end position="465"/>
    </location>
</feature>
<dbReference type="SMART" id="SM00213">
    <property type="entry name" value="UBQ"/>
    <property type="match status" value="5"/>
</dbReference>
<dbReference type="PANTHER" id="PTHR10666">
    <property type="entry name" value="UBIQUITIN"/>
    <property type="match status" value="1"/>
</dbReference>
<evidence type="ECO:0000313" key="3">
    <source>
        <dbReference type="Proteomes" id="UP000574390"/>
    </source>
</evidence>
<name>A0A7J6R5J0_PEROL</name>
<feature type="domain" description="Ubiquitin-like" evidence="1">
    <location>
        <begin position="2"/>
        <end position="79"/>
    </location>
</feature>
<sequence>MPTYFLSEVGGYNPAVVVDVEMSQLVRELKTKISAEVGVPEGHQMLFLKGQPVQDDQFLSEVNHNRQHDLHFVLRLCGEVAIPVGRLTSDFVMSHRLIRVDASDTISTIKGKIEEATGVSADDQRLVVPGSIKQDYRAVAEYLSRQLTRHVIVRLITVATIEVGPLAYGDRPIEIDVTPSTTIAEVKREIRNRWGIPLAQHRIYGENDDVAQLCGVTASELGIEAEGFVRLRVKAVGRLYVKADTLDGGFASIYALSSYTVARVKEMVQQETGFLPHRQRLMVDDHELKAGYLWNHVNERSCSILLGLKRPLRVGVRDSANTVVHLTAAPCISVESIRHALWRKGYDRNSRLSFNGRHLAKDERLSDRTLSAVRRGAELAVDDCVRGSPFTIFVKDLCGRSLKITCYDHYKTEDVKARIEDLQGIPPEAQRLCYSIHQLEDGRSLHDYGITGDSTLHLVLRLFGSWAGSEFASHHWIFLTLFLSRL</sequence>
<dbReference type="Pfam" id="PF00240">
    <property type="entry name" value="ubiquitin"/>
    <property type="match status" value="3"/>
</dbReference>
<gene>
    <name evidence="2" type="ORF">FOZ62_007086</name>
</gene>
<dbReference type="InterPro" id="IPR029071">
    <property type="entry name" value="Ubiquitin-like_domsf"/>
</dbReference>
<evidence type="ECO:0000259" key="1">
    <source>
        <dbReference type="PROSITE" id="PS50053"/>
    </source>
</evidence>
<protein>
    <recommendedName>
        <fullName evidence="1">Ubiquitin-like domain-containing protein</fullName>
    </recommendedName>
</protein>
<feature type="domain" description="Ubiquitin-like" evidence="1">
    <location>
        <begin position="80"/>
        <end position="142"/>
    </location>
</feature>
<evidence type="ECO:0000313" key="2">
    <source>
        <dbReference type="EMBL" id="KAF4715843.1"/>
    </source>
</evidence>